<dbReference type="GO" id="GO:0016705">
    <property type="term" value="F:oxidoreductase activity, acting on paired donors, with incorporation or reduction of molecular oxygen"/>
    <property type="evidence" value="ECO:0007669"/>
    <property type="project" value="InterPro"/>
</dbReference>
<dbReference type="PROSITE" id="PS00086">
    <property type="entry name" value="CYTOCHROME_P450"/>
    <property type="match status" value="1"/>
</dbReference>
<dbReference type="InterPro" id="IPR050121">
    <property type="entry name" value="Cytochrome_P450_monoxygenase"/>
</dbReference>
<keyword evidence="5 6" id="KW-0408">Iron</keyword>
<dbReference type="PRINTS" id="PR00463">
    <property type="entry name" value="EP450I"/>
</dbReference>
<dbReference type="Pfam" id="PF00067">
    <property type="entry name" value="p450"/>
    <property type="match status" value="1"/>
</dbReference>
<dbReference type="GO" id="GO:0020037">
    <property type="term" value="F:heme binding"/>
    <property type="evidence" value="ECO:0007669"/>
    <property type="project" value="InterPro"/>
</dbReference>
<name>A0A0B7K5S9_BIOOC</name>
<evidence type="ECO:0000256" key="3">
    <source>
        <dbReference type="ARBA" id="ARBA00022617"/>
    </source>
</evidence>
<dbReference type="Gene3D" id="1.10.630.10">
    <property type="entry name" value="Cytochrome P450"/>
    <property type="match status" value="1"/>
</dbReference>
<accession>A0A0B7K5S9</accession>
<evidence type="ECO:0008006" key="10">
    <source>
        <dbReference type="Google" id="ProtNLM"/>
    </source>
</evidence>
<dbReference type="EMBL" id="CDPU01000018">
    <property type="protein sequence ID" value="CEO50325.1"/>
    <property type="molecule type" value="Genomic_DNA"/>
</dbReference>
<evidence type="ECO:0000256" key="4">
    <source>
        <dbReference type="ARBA" id="ARBA00022723"/>
    </source>
</evidence>
<keyword evidence="3 6" id="KW-0349">Heme</keyword>
<feature type="transmembrane region" description="Helical" evidence="8">
    <location>
        <begin position="12"/>
        <end position="34"/>
    </location>
</feature>
<evidence type="ECO:0000256" key="5">
    <source>
        <dbReference type="ARBA" id="ARBA00023004"/>
    </source>
</evidence>
<dbReference type="AlphaFoldDB" id="A0A0B7K5S9"/>
<dbReference type="InterPro" id="IPR036396">
    <property type="entry name" value="Cyt_P450_sf"/>
</dbReference>
<comment type="cofactor">
    <cofactor evidence="1 6">
        <name>heme</name>
        <dbReference type="ChEBI" id="CHEBI:30413"/>
    </cofactor>
</comment>
<reference evidence="9" key="1">
    <citation type="submission" date="2015-01" db="EMBL/GenBank/DDBJ databases">
        <authorList>
            <person name="Durling Mikael"/>
        </authorList>
    </citation>
    <scope>NUCLEOTIDE SEQUENCE</scope>
</reference>
<gene>
    <name evidence="9" type="ORF">BN869_000006383_1</name>
</gene>
<evidence type="ECO:0000256" key="2">
    <source>
        <dbReference type="ARBA" id="ARBA00010617"/>
    </source>
</evidence>
<evidence type="ECO:0000256" key="7">
    <source>
        <dbReference type="RuleBase" id="RU000461"/>
    </source>
</evidence>
<keyword evidence="4 6" id="KW-0479">Metal-binding</keyword>
<dbReference type="InterPro" id="IPR002401">
    <property type="entry name" value="Cyt_P450_E_grp-I"/>
</dbReference>
<sequence length="502" mass="56767">MDSLAPSSSKISWLWVLTHIVAPGLVLSGLYRYFTDPLRRVPGPFIAKFTGAWMLYIDLSGQRSATVHRLHKIYGPAVRVGPSEVCFASPTALKEIYEANSKYLKAPVYDSLGFRSTFTTRNRDEYRGMKKRIVPSFNSTSISEIEPIVHRQLDLLVKSFDKRVDQPLNVLPWFRMLALGVVGEGFADDSFGGLENEKLPELLNHIDEVFPVLWTRWMFPLTTAILEYIPIKSIQSFLQAAPKFKKYCSNAYEKYLASHNPSEHHDLIARMVNEQKELQKKGEILPFHVTDDGIVQELTNLMFAGTDTTGTTLTYLFWELARHPEWILRLREEINEALQGRDTFNYHEISELPILEAVIQEILRVRPAGPAGLQRLTPAEGAIVDGVALPGRVIISCQAMSSQRDPTIFEDPNRFNPQRWLDGERNGNADTMREQILVFGKGARACLGRRLATMELKCAAAIVTRRYNVKIGSPTTDSDMEMTDHFVLIPKGGKCLLELSRA</sequence>
<dbReference type="SUPFAM" id="SSF48264">
    <property type="entry name" value="Cytochrome P450"/>
    <property type="match status" value="1"/>
</dbReference>
<dbReference type="PANTHER" id="PTHR24305:SF166">
    <property type="entry name" value="CYTOCHROME P450 12A4, MITOCHONDRIAL-RELATED"/>
    <property type="match status" value="1"/>
</dbReference>
<evidence type="ECO:0000256" key="8">
    <source>
        <dbReference type="SAM" id="Phobius"/>
    </source>
</evidence>
<comment type="similarity">
    <text evidence="2 7">Belongs to the cytochrome P450 family.</text>
</comment>
<evidence type="ECO:0000256" key="6">
    <source>
        <dbReference type="PIRSR" id="PIRSR602401-1"/>
    </source>
</evidence>
<dbReference type="GO" id="GO:0004497">
    <property type="term" value="F:monooxygenase activity"/>
    <property type="evidence" value="ECO:0007669"/>
    <property type="project" value="UniProtKB-KW"/>
</dbReference>
<feature type="binding site" description="axial binding residue" evidence="6">
    <location>
        <position position="446"/>
    </location>
    <ligand>
        <name>heme</name>
        <dbReference type="ChEBI" id="CHEBI:30413"/>
    </ligand>
    <ligandPart>
        <name>Fe</name>
        <dbReference type="ChEBI" id="CHEBI:18248"/>
    </ligandPart>
</feature>
<dbReference type="InterPro" id="IPR001128">
    <property type="entry name" value="Cyt_P450"/>
</dbReference>
<dbReference type="GO" id="GO:0005506">
    <property type="term" value="F:iron ion binding"/>
    <property type="evidence" value="ECO:0007669"/>
    <property type="project" value="InterPro"/>
</dbReference>
<keyword evidence="8" id="KW-1133">Transmembrane helix</keyword>
<keyword evidence="8" id="KW-0472">Membrane</keyword>
<keyword evidence="7" id="KW-0503">Monooxygenase</keyword>
<evidence type="ECO:0000313" key="9">
    <source>
        <dbReference type="EMBL" id="CEO50325.1"/>
    </source>
</evidence>
<protein>
    <recommendedName>
        <fullName evidence="10">Cytochrome P450</fullName>
    </recommendedName>
</protein>
<evidence type="ECO:0000256" key="1">
    <source>
        <dbReference type="ARBA" id="ARBA00001971"/>
    </source>
</evidence>
<organism evidence="9">
    <name type="scientific">Bionectria ochroleuca</name>
    <name type="common">Gliocladium roseum</name>
    <dbReference type="NCBI Taxonomy" id="29856"/>
    <lineage>
        <taxon>Eukaryota</taxon>
        <taxon>Fungi</taxon>
        <taxon>Dikarya</taxon>
        <taxon>Ascomycota</taxon>
        <taxon>Pezizomycotina</taxon>
        <taxon>Sordariomycetes</taxon>
        <taxon>Hypocreomycetidae</taxon>
        <taxon>Hypocreales</taxon>
        <taxon>Bionectriaceae</taxon>
        <taxon>Clonostachys</taxon>
    </lineage>
</organism>
<dbReference type="PANTHER" id="PTHR24305">
    <property type="entry name" value="CYTOCHROME P450"/>
    <property type="match status" value="1"/>
</dbReference>
<dbReference type="InterPro" id="IPR017972">
    <property type="entry name" value="Cyt_P450_CS"/>
</dbReference>
<proteinExistence type="inferred from homology"/>
<keyword evidence="7" id="KW-0560">Oxidoreductase</keyword>
<dbReference type="PRINTS" id="PR00385">
    <property type="entry name" value="P450"/>
</dbReference>
<keyword evidence="8" id="KW-0812">Transmembrane</keyword>